<dbReference type="PANTHER" id="PTHR12801:SF115">
    <property type="entry name" value="FI18136P1-RELATED"/>
    <property type="match status" value="1"/>
</dbReference>
<keyword evidence="4" id="KW-0378">Hydrolase</keyword>
<evidence type="ECO:0000256" key="3">
    <source>
        <dbReference type="ARBA" id="ARBA00022722"/>
    </source>
</evidence>
<feature type="region of interest" description="Disordered" evidence="7">
    <location>
        <begin position="223"/>
        <end position="248"/>
    </location>
</feature>
<evidence type="ECO:0000259" key="8">
    <source>
        <dbReference type="SMART" id="SM00479"/>
    </source>
</evidence>
<dbReference type="AlphaFoldDB" id="A0A9W8YBT9"/>
<feature type="compositionally biased region" description="Polar residues" evidence="7">
    <location>
        <begin position="94"/>
        <end position="108"/>
    </location>
</feature>
<protein>
    <recommendedName>
        <fullName evidence="8">Exonuclease domain-containing protein</fullName>
    </recommendedName>
</protein>
<dbReference type="SUPFAM" id="SSF53098">
    <property type="entry name" value="Ribonuclease H-like"/>
    <property type="match status" value="1"/>
</dbReference>
<dbReference type="InterPro" id="IPR036397">
    <property type="entry name" value="RNaseH_sf"/>
</dbReference>
<evidence type="ECO:0000256" key="2">
    <source>
        <dbReference type="ARBA" id="ARBA00006357"/>
    </source>
</evidence>
<keyword evidence="6" id="KW-0539">Nucleus</keyword>
<dbReference type="CDD" id="cd06145">
    <property type="entry name" value="REX1_like"/>
    <property type="match status" value="1"/>
</dbReference>
<evidence type="ECO:0000256" key="7">
    <source>
        <dbReference type="SAM" id="MobiDB-lite"/>
    </source>
</evidence>
<gene>
    <name evidence="9" type="ORF">N0V83_003907</name>
</gene>
<keyword evidence="5" id="KW-0269">Exonuclease</keyword>
<dbReference type="SMART" id="SM00479">
    <property type="entry name" value="EXOIII"/>
    <property type="match status" value="1"/>
</dbReference>
<dbReference type="InterPro" id="IPR034922">
    <property type="entry name" value="REX1-like_exo"/>
</dbReference>
<evidence type="ECO:0000256" key="1">
    <source>
        <dbReference type="ARBA" id="ARBA00004123"/>
    </source>
</evidence>
<evidence type="ECO:0000256" key="5">
    <source>
        <dbReference type="ARBA" id="ARBA00022839"/>
    </source>
</evidence>
<keyword evidence="10" id="KW-1185">Reference proteome</keyword>
<dbReference type="OrthoDB" id="206335at2759"/>
<feature type="compositionally biased region" description="Polar residues" evidence="7">
    <location>
        <begin position="120"/>
        <end position="133"/>
    </location>
</feature>
<keyword evidence="3" id="KW-0540">Nuclease</keyword>
<evidence type="ECO:0000313" key="10">
    <source>
        <dbReference type="Proteomes" id="UP001140560"/>
    </source>
</evidence>
<sequence>MAKRKRGDINEQTVDVGLGATLAHLRDEEQADGALPTAVGDDDQGWTIVGGPKRRRQERDPEHNHRHRSPDSSSSHRHNHLPSVRTHSPPPQHRSLSPTNVPLDNPFSSKDEKLDGHYSNPENPFATHTSGIGRSSGEVQMDREERKKARKLDRNYPTIEHSFHARLQSHVKITDLQSLALYLLADGNAPQWVAVRNRTSIQQVVVLMVPGLELGMFNGEIPLDSSHGDKPLSGPTETTSTAGDNEKPTLLRVSHDEFYPASLRPDRLPTSLKPLSDIFAHVWPIKAQGEHRANQYIKVHSPIHTMLTSQIPKSQEEKQMKKSGIHKGPVPQDSKHWENKRTPITQYIASLTEQQENEYVLHPAMFITPEAKEAALRKRISALQTVDDGWVDTNVANLEDGNVPENEFEQGSVTTGRHVISVDCEMCKAEDDQLVLTRISLLNWDGSVALDKLVKPGVTIKDYLTQWSGITATMLEDVTATLEDIQKELLEIITPRTILIGHSLNSDLNALKLTHPFIIDTGILYPHPRGPPYKQSLKWLAQKYLKREVQKGTQGHNSVEDARTCLDLVKQKCEKGPRWGSSDTNAESLFKRLGRTTRPKSNNKARVGAVIDWGDPNRGHGSQAQISIGCQTDAEVVDAISRAMKGQAVGRDGVVEKADFVWARLRELELSRGWWDDAKTADVEAIRQNALQTLGLGTIGDDEDVEVKDTELGDAVSRNVSHIKQIYDSLPRCTAYIVYSGTGDPRQIRRLQAMQQQYRREYATKNWDNLSVKWTDTEVQALSTACQDARNGIGFIAVK</sequence>
<proteinExistence type="inferred from homology"/>
<organism evidence="9 10">
    <name type="scientific">Neocucurbitaria cava</name>
    <dbReference type="NCBI Taxonomy" id="798079"/>
    <lineage>
        <taxon>Eukaryota</taxon>
        <taxon>Fungi</taxon>
        <taxon>Dikarya</taxon>
        <taxon>Ascomycota</taxon>
        <taxon>Pezizomycotina</taxon>
        <taxon>Dothideomycetes</taxon>
        <taxon>Pleosporomycetidae</taxon>
        <taxon>Pleosporales</taxon>
        <taxon>Pleosporineae</taxon>
        <taxon>Cucurbitariaceae</taxon>
        <taxon>Neocucurbitaria</taxon>
    </lineage>
</organism>
<dbReference type="FunFam" id="3.30.420.10:FF:000019">
    <property type="entry name" value="RNA exonuclease NEF-sp"/>
    <property type="match status" value="1"/>
</dbReference>
<dbReference type="InterPro" id="IPR012337">
    <property type="entry name" value="RNaseH-like_sf"/>
</dbReference>
<feature type="region of interest" description="Disordered" evidence="7">
    <location>
        <begin position="27"/>
        <end position="152"/>
    </location>
</feature>
<dbReference type="PANTHER" id="PTHR12801">
    <property type="entry name" value="RNA EXONUCLEASE REXO1 / RECO3 FAMILY MEMBER-RELATED"/>
    <property type="match status" value="1"/>
</dbReference>
<comment type="similarity">
    <text evidence="2">Belongs to the REXO1/REXO3 family.</text>
</comment>
<dbReference type="Proteomes" id="UP001140560">
    <property type="component" value="Unassembled WGS sequence"/>
</dbReference>
<name>A0A9W8YBT9_9PLEO</name>
<dbReference type="GO" id="GO:0004527">
    <property type="term" value="F:exonuclease activity"/>
    <property type="evidence" value="ECO:0007669"/>
    <property type="project" value="UniProtKB-KW"/>
</dbReference>
<dbReference type="GO" id="GO:0003676">
    <property type="term" value="F:nucleic acid binding"/>
    <property type="evidence" value="ECO:0007669"/>
    <property type="project" value="InterPro"/>
</dbReference>
<evidence type="ECO:0000313" key="9">
    <source>
        <dbReference type="EMBL" id="KAJ4372134.1"/>
    </source>
</evidence>
<dbReference type="EMBL" id="JAPEUY010000006">
    <property type="protein sequence ID" value="KAJ4372134.1"/>
    <property type="molecule type" value="Genomic_DNA"/>
</dbReference>
<reference evidence="9" key="1">
    <citation type="submission" date="2022-10" db="EMBL/GenBank/DDBJ databases">
        <title>Tapping the CABI collections for fungal endophytes: first genome assemblies for Collariella, Neodidymelliopsis, Ascochyta clinopodiicola, Didymella pomorum, Didymosphaeria variabile, Neocosmospora piperis and Neocucurbitaria cava.</title>
        <authorList>
            <person name="Hill R."/>
        </authorList>
    </citation>
    <scope>NUCLEOTIDE SEQUENCE</scope>
    <source>
        <strain evidence="9">IMI 356814</strain>
    </source>
</reference>
<feature type="domain" description="Exonuclease" evidence="8">
    <location>
        <begin position="418"/>
        <end position="578"/>
    </location>
</feature>
<evidence type="ECO:0000256" key="4">
    <source>
        <dbReference type="ARBA" id="ARBA00022801"/>
    </source>
</evidence>
<accession>A0A9W8YBT9</accession>
<dbReference type="Pfam" id="PF00929">
    <property type="entry name" value="RNase_T"/>
    <property type="match status" value="1"/>
</dbReference>
<comment type="subcellular location">
    <subcellularLocation>
        <location evidence="1">Nucleus</location>
    </subcellularLocation>
</comment>
<dbReference type="GO" id="GO:0005634">
    <property type="term" value="C:nucleus"/>
    <property type="evidence" value="ECO:0007669"/>
    <property type="project" value="UniProtKB-SubCell"/>
</dbReference>
<dbReference type="Gene3D" id="3.30.420.10">
    <property type="entry name" value="Ribonuclease H-like superfamily/Ribonuclease H"/>
    <property type="match status" value="1"/>
</dbReference>
<dbReference type="InterPro" id="IPR013520">
    <property type="entry name" value="Ribonucl_H"/>
</dbReference>
<evidence type="ECO:0000256" key="6">
    <source>
        <dbReference type="ARBA" id="ARBA00023242"/>
    </source>
</evidence>
<comment type="caution">
    <text evidence="9">The sequence shown here is derived from an EMBL/GenBank/DDBJ whole genome shotgun (WGS) entry which is preliminary data.</text>
</comment>
<dbReference type="InterPro" id="IPR047021">
    <property type="entry name" value="REXO1/3/4-like"/>
</dbReference>